<dbReference type="InterPro" id="IPR036691">
    <property type="entry name" value="Endo/exonu/phosph_ase_sf"/>
</dbReference>
<reference evidence="2 4" key="2">
    <citation type="journal article" date="2013" name="Nature">
        <title>Insights into bilaterian evolution from three spiralian genomes.</title>
        <authorList>
            <person name="Simakov O."/>
            <person name="Marletaz F."/>
            <person name="Cho S.J."/>
            <person name="Edsinger-Gonzales E."/>
            <person name="Havlak P."/>
            <person name="Hellsten U."/>
            <person name="Kuo D.H."/>
            <person name="Larsson T."/>
            <person name="Lv J."/>
            <person name="Arendt D."/>
            <person name="Savage R."/>
            <person name="Osoegawa K."/>
            <person name="de Jong P."/>
            <person name="Grimwood J."/>
            <person name="Chapman J.A."/>
            <person name="Shapiro H."/>
            <person name="Aerts A."/>
            <person name="Otillar R.P."/>
            <person name="Terry A.Y."/>
            <person name="Boore J.L."/>
            <person name="Grigoriev I.V."/>
            <person name="Lindberg D.R."/>
            <person name="Seaver E.C."/>
            <person name="Weisblat D.A."/>
            <person name="Putnam N.H."/>
            <person name="Rokhsar D.S."/>
        </authorList>
    </citation>
    <scope>NUCLEOTIDE SEQUENCE</scope>
    <source>
        <strain evidence="2 4">I ESC-2004</strain>
    </source>
</reference>
<dbReference type="EMBL" id="KB310569">
    <property type="protein sequence ID" value="ELT91274.1"/>
    <property type="molecule type" value="Genomic_DNA"/>
</dbReference>
<dbReference type="Pfam" id="PF09004">
    <property type="entry name" value="ALKBH8_N"/>
    <property type="match status" value="1"/>
</dbReference>
<dbReference type="GO" id="GO:0008168">
    <property type="term" value="F:methyltransferase activity"/>
    <property type="evidence" value="ECO:0007669"/>
    <property type="project" value="InterPro"/>
</dbReference>
<dbReference type="SUPFAM" id="SSF56219">
    <property type="entry name" value="DNase I-like"/>
    <property type="match status" value="1"/>
</dbReference>
<dbReference type="EMBL" id="AMQN01013881">
    <property type="status" value="NOT_ANNOTATED_CDS"/>
    <property type="molecule type" value="Genomic_DNA"/>
</dbReference>
<reference evidence="3" key="3">
    <citation type="submission" date="2015-06" db="UniProtKB">
        <authorList>
            <consortium name="EnsemblMetazoa"/>
        </authorList>
    </citation>
    <scope>IDENTIFICATION</scope>
</reference>
<proteinExistence type="predicted"/>
<dbReference type="OrthoDB" id="6154363at2759"/>
<keyword evidence="4" id="KW-1185">Reference proteome</keyword>
<dbReference type="OMA" id="RRITIRI"/>
<name>R7TC42_CAPTE</name>
<organism evidence="2">
    <name type="scientific">Capitella teleta</name>
    <name type="common">Polychaete worm</name>
    <dbReference type="NCBI Taxonomy" id="283909"/>
    <lineage>
        <taxon>Eukaryota</taxon>
        <taxon>Metazoa</taxon>
        <taxon>Spiralia</taxon>
        <taxon>Lophotrochozoa</taxon>
        <taxon>Annelida</taxon>
        <taxon>Polychaeta</taxon>
        <taxon>Sedentaria</taxon>
        <taxon>Scolecida</taxon>
        <taxon>Capitellidae</taxon>
        <taxon>Capitella</taxon>
    </lineage>
</organism>
<dbReference type="GO" id="GO:0016706">
    <property type="term" value="F:2-oxoglutarate-dependent dioxygenase activity"/>
    <property type="evidence" value="ECO:0007669"/>
    <property type="project" value="InterPro"/>
</dbReference>
<dbReference type="AlphaFoldDB" id="R7TC42"/>
<dbReference type="Proteomes" id="UP000014760">
    <property type="component" value="Unassembled WGS sequence"/>
</dbReference>
<dbReference type="PANTHER" id="PTHR47510">
    <property type="entry name" value="REVERSE TRANSCRIPTASE DOMAIN-CONTAINING PROTEIN"/>
    <property type="match status" value="1"/>
</dbReference>
<evidence type="ECO:0000313" key="4">
    <source>
        <dbReference type="Proteomes" id="UP000014760"/>
    </source>
</evidence>
<feature type="domain" description="Alkylated DNA repair protein AlkB homologue 8 N-terminal" evidence="1">
    <location>
        <begin position="480"/>
        <end position="512"/>
    </location>
</feature>
<dbReference type="PANTHER" id="PTHR47510:SF3">
    <property type="entry name" value="ENDO_EXONUCLEASE_PHOSPHATASE DOMAIN-CONTAINING PROTEIN"/>
    <property type="match status" value="1"/>
</dbReference>
<dbReference type="EnsemblMetazoa" id="CapteT205812">
    <property type="protein sequence ID" value="CapteP205812"/>
    <property type="gene ID" value="CapteG205812"/>
</dbReference>
<protein>
    <recommendedName>
        <fullName evidence="1">Alkylated DNA repair protein AlkB homologue 8 N-terminal domain-containing protein</fullName>
    </recommendedName>
</protein>
<dbReference type="HOGENOM" id="CLU_011463_1_0_1"/>
<reference evidence="4" key="1">
    <citation type="submission" date="2012-12" db="EMBL/GenBank/DDBJ databases">
        <authorList>
            <person name="Hellsten U."/>
            <person name="Grimwood J."/>
            <person name="Chapman J.A."/>
            <person name="Shapiro H."/>
            <person name="Aerts A."/>
            <person name="Otillar R.P."/>
            <person name="Terry A.Y."/>
            <person name="Boore J.L."/>
            <person name="Simakov O."/>
            <person name="Marletaz F."/>
            <person name="Cho S.-J."/>
            <person name="Edsinger-Gonzales E."/>
            <person name="Havlak P."/>
            <person name="Kuo D.-H."/>
            <person name="Larsson T."/>
            <person name="Lv J."/>
            <person name="Arendt D."/>
            <person name="Savage R."/>
            <person name="Osoegawa K."/>
            <person name="de Jong P."/>
            <person name="Lindberg D.R."/>
            <person name="Seaver E.C."/>
            <person name="Weisblat D.A."/>
            <person name="Putnam N.H."/>
            <person name="Grigoriev I.V."/>
            <person name="Rokhsar D.S."/>
        </authorList>
    </citation>
    <scope>NUCLEOTIDE SEQUENCE</scope>
    <source>
        <strain evidence="4">I ESC-2004</strain>
    </source>
</reference>
<dbReference type="Gene3D" id="3.60.10.10">
    <property type="entry name" value="Endonuclease/exonuclease/phosphatase"/>
    <property type="match status" value="1"/>
</dbReference>
<evidence type="ECO:0000313" key="3">
    <source>
        <dbReference type="EnsemblMetazoa" id="CapteP205812"/>
    </source>
</evidence>
<accession>R7TC42</accession>
<sequence>MAKRMKPTVRIITYLHCLIFHHQSSIIINMIHYSREEILNIRTSSTAMCNLDFIHLSRSSPPIFYQCSVNKCCIRRRRGRRGGIRRRLRLRRANRIPLPTIICGNVRSINNKIDEIASHVSYNHHYKDACAIAITETWLNADVPDVCMSLNGFHLIRGDRTDDSGKSRGGGVCLYLNARWCTNYVIKHSSCSADVEMLCVQYRPWYIPREISCVALIVAYIPPNENKERAAEAIGAVAMEIEDAKPDAAVIITGDFNGASLAAVLPVYKQYVNIPTRDHVMLHMLPTYVRKLKAQKARKKTISVWNDDVAARLSGCFACTDWDMFVRNCSDINELTDTVTDYIKFCEEMIIEKKTIKIYPNNKPWVTREVIEAARRKHQLWVSGNRHEAKRCQVELNDLIKRNKVVYKNKIERCFNDSNDAAGMTPSLHGRASRPSQVSAYDVSKILSSVDPNKAMGPDNISPRLLKTCAQDLAHVFKTKKATQRLYHLRKLREFRVDGRIRELFYKSTIQSVMLFGSVVWGQSCTKQEKKCVDRIQRKANRTIGYTTTPWKTTMTTTIQKQANKIIREQHHPLKDNYSFMASGRRLRSLRCNTTRYQNTFVPSSIRLINSS</sequence>
<evidence type="ECO:0000259" key="1">
    <source>
        <dbReference type="Pfam" id="PF09004"/>
    </source>
</evidence>
<dbReference type="InterPro" id="IPR015095">
    <property type="entry name" value="AlkB_hom8_N"/>
</dbReference>
<evidence type="ECO:0000313" key="2">
    <source>
        <dbReference type="EMBL" id="ELT91274.1"/>
    </source>
</evidence>
<dbReference type="STRING" id="283909.R7TC42"/>
<gene>
    <name evidence="2" type="ORF">CAPTEDRAFT_205812</name>
</gene>